<dbReference type="Pfam" id="PF03306">
    <property type="entry name" value="AAL_decarboxy"/>
    <property type="match status" value="1"/>
</dbReference>
<sequence>MKNIYLVLFIIGLISCNSNTKKSNSPRKTYPDIQIVGAMKNVMWNGQLEGVIKLDTIKNKKGLYGLGPVSFLSGELLINDGKTYISKVLSDSTMSVEKNNNISAPFFVYGNVNEWLVNKLPKNIHTIKDLEFFIDQKTKEAQKPFAFKLIGKITNAQIHIQNLPKGTKVSSPKQAHQGQTNYNLYNEDVEIIGFFSYEHKGVFTHHDSLIHLHLITKDEQKMGHLDRVVFSDMKLYLPKS</sequence>
<gene>
    <name evidence="1" type="ORF">LPB138_05005</name>
</gene>
<reference evidence="1 2" key="1">
    <citation type="submission" date="2016-10" db="EMBL/GenBank/DDBJ databases">
        <title>Lutibacter sp. LPB0138, isolated from marine gastropod.</title>
        <authorList>
            <person name="Kim E."/>
            <person name="Yi H."/>
        </authorList>
    </citation>
    <scope>NUCLEOTIDE SEQUENCE [LARGE SCALE GENOMIC DNA]</scope>
    <source>
        <strain evidence="1 2">LPB0138</strain>
    </source>
</reference>
<accession>A0A1D8PBU8</accession>
<evidence type="ECO:0000313" key="2">
    <source>
        <dbReference type="Proteomes" id="UP000176050"/>
    </source>
</evidence>
<dbReference type="InterPro" id="IPR005128">
    <property type="entry name" value="Acetolactate_a_deCO2ase"/>
</dbReference>
<dbReference type="PROSITE" id="PS51257">
    <property type="entry name" value="PROKAR_LIPOPROTEIN"/>
    <property type="match status" value="1"/>
</dbReference>
<protein>
    <submittedName>
        <fullName evidence="1">Alpha-acetolactate decarboxylase</fullName>
    </submittedName>
</protein>
<organism evidence="1 2">
    <name type="scientific">Urechidicola croceus</name>
    <dbReference type="NCBI Taxonomy" id="1850246"/>
    <lineage>
        <taxon>Bacteria</taxon>
        <taxon>Pseudomonadati</taxon>
        <taxon>Bacteroidota</taxon>
        <taxon>Flavobacteriia</taxon>
        <taxon>Flavobacteriales</taxon>
        <taxon>Flavobacteriaceae</taxon>
        <taxon>Urechidicola</taxon>
    </lineage>
</organism>
<dbReference type="GO" id="GO:0045151">
    <property type="term" value="P:acetoin biosynthetic process"/>
    <property type="evidence" value="ECO:0007669"/>
    <property type="project" value="InterPro"/>
</dbReference>
<dbReference type="STRING" id="1850246.LPB138_05005"/>
<evidence type="ECO:0000313" key="1">
    <source>
        <dbReference type="EMBL" id="AOW22018.1"/>
    </source>
</evidence>
<dbReference type="KEGG" id="lul:LPB138_05005"/>
<dbReference type="GO" id="GO:0047605">
    <property type="term" value="F:acetolactate decarboxylase activity"/>
    <property type="evidence" value="ECO:0007669"/>
    <property type="project" value="InterPro"/>
</dbReference>
<dbReference type="Gene3D" id="3.30.1330.80">
    <property type="entry name" value="Hypothetical protein, similar to alpha- acetolactate decarboxylase, domain 2"/>
    <property type="match status" value="1"/>
</dbReference>
<dbReference type="AlphaFoldDB" id="A0A1D8PBU8"/>
<dbReference type="EMBL" id="CP017478">
    <property type="protein sequence ID" value="AOW22018.1"/>
    <property type="molecule type" value="Genomic_DNA"/>
</dbReference>
<dbReference type="SUPFAM" id="SSF117856">
    <property type="entry name" value="AF0104/ALDC/Ptd012-like"/>
    <property type="match status" value="1"/>
</dbReference>
<dbReference type="Proteomes" id="UP000176050">
    <property type="component" value="Chromosome"/>
</dbReference>
<name>A0A1D8PBU8_9FLAO</name>
<dbReference type="OrthoDB" id="824310at2"/>
<keyword evidence="2" id="KW-1185">Reference proteome</keyword>
<proteinExistence type="predicted"/>
<dbReference type="UniPathway" id="UPA00626">
    <property type="reaction ID" value="UER00678"/>
</dbReference>